<dbReference type="Pfam" id="PF00300">
    <property type="entry name" value="His_Phos_1"/>
    <property type="match status" value="1"/>
</dbReference>
<dbReference type="Proteomes" id="UP000004893">
    <property type="component" value="Unassembled WGS sequence"/>
</dbReference>
<comment type="caution">
    <text evidence="1">The sequence shown here is derived from an EMBL/GenBank/DDBJ whole genome shotgun (WGS) entry which is preliminary data.</text>
</comment>
<dbReference type="PANTHER" id="PTHR48100">
    <property type="entry name" value="BROAD-SPECIFICITY PHOSPHATASE YOR283W-RELATED"/>
    <property type="match status" value="1"/>
</dbReference>
<dbReference type="AlphaFoldDB" id="C0BZ97"/>
<dbReference type="PANTHER" id="PTHR48100:SF1">
    <property type="entry name" value="HISTIDINE PHOSPHATASE FAMILY PROTEIN-RELATED"/>
    <property type="match status" value="1"/>
</dbReference>
<dbReference type="SUPFAM" id="SSF53254">
    <property type="entry name" value="Phosphoglycerate mutase-like"/>
    <property type="match status" value="1"/>
</dbReference>
<dbReference type="Gene3D" id="3.40.50.1240">
    <property type="entry name" value="Phosphoglycerate mutase-like"/>
    <property type="match status" value="1"/>
</dbReference>
<dbReference type="STRING" id="553973.CLOHYLEM_05136"/>
<dbReference type="GO" id="GO:0005737">
    <property type="term" value="C:cytoplasm"/>
    <property type="evidence" value="ECO:0007669"/>
    <property type="project" value="TreeGrafter"/>
</dbReference>
<organism evidence="1 2">
    <name type="scientific">[Clostridium] hylemonae DSM 15053</name>
    <dbReference type="NCBI Taxonomy" id="553973"/>
    <lineage>
        <taxon>Bacteria</taxon>
        <taxon>Bacillati</taxon>
        <taxon>Bacillota</taxon>
        <taxon>Clostridia</taxon>
        <taxon>Lachnospirales</taxon>
        <taxon>Lachnospiraceae</taxon>
    </lineage>
</organism>
<proteinExistence type="predicted"/>
<evidence type="ECO:0000313" key="2">
    <source>
        <dbReference type="Proteomes" id="UP000004893"/>
    </source>
</evidence>
<dbReference type="EMBL" id="ABYI02000019">
    <property type="protein sequence ID" value="EEG74475.1"/>
    <property type="molecule type" value="Genomic_DNA"/>
</dbReference>
<dbReference type="InterPro" id="IPR050275">
    <property type="entry name" value="PGM_Phosphatase"/>
</dbReference>
<evidence type="ECO:0000313" key="1">
    <source>
        <dbReference type="EMBL" id="EEG74475.1"/>
    </source>
</evidence>
<gene>
    <name evidence="1" type="ORF">CLOHYLEM_05136</name>
</gene>
<reference evidence="1" key="1">
    <citation type="submission" date="2009-02" db="EMBL/GenBank/DDBJ databases">
        <authorList>
            <person name="Fulton L."/>
            <person name="Clifton S."/>
            <person name="Fulton B."/>
            <person name="Xu J."/>
            <person name="Minx P."/>
            <person name="Pepin K.H."/>
            <person name="Johnson M."/>
            <person name="Bhonagiri V."/>
            <person name="Nash W.E."/>
            <person name="Mardis E.R."/>
            <person name="Wilson R.K."/>
        </authorList>
    </citation>
    <scope>NUCLEOTIDE SEQUENCE [LARGE SCALE GENOMIC DNA]</scope>
    <source>
        <strain evidence="1">DSM 15053</strain>
    </source>
</reference>
<accession>C0BZ97</accession>
<protein>
    <submittedName>
        <fullName evidence="1">Phosphoglycerate mutase family protein</fullName>
    </submittedName>
</protein>
<sequence>MGRTDEELAGEDLEIQVRTVRGRLKDHGSVEYVAASPMKRCVQTAALLFAGRAPLLFDELRECDFGLFEGHNYEELKDLPVYREWLASKGELPFPGGESHDAFKDRCVSGFSRAADCLIRKGCARAGMVVHGGTIMAVLSRFDPKQRGFYEWQPENGGGYAVTLDEDEWKQGRIVFTEIEVL</sequence>
<dbReference type="InterPro" id="IPR029033">
    <property type="entry name" value="His_PPase_superfam"/>
</dbReference>
<dbReference type="GO" id="GO:0016791">
    <property type="term" value="F:phosphatase activity"/>
    <property type="evidence" value="ECO:0007669"/>
    <property type="project" value="TreeGrafter"/>
</dbReference>
<name>C0BZ97_9FIRM</name>
<dbReference type="HOGENOM" id="CLU_033323_8_1_9"/>
<reference evidence="1" key="2">
    <citation type="submission" date="2013-06" db="EMBL/GenBank/DDBJ databases">
        <title>Draft genome sequence of Clostridium hylemonae (DSM 15053).</title>
        <authorList>
            <person name="Sudarsanam P."/>
            <person name="Ley R."/>
            <person name="Guruge J."/>
            <person name="Turnbaugh P.J."/>
            <person name="Mahowald M."/>
            <person name="Liep D."/>
            <person name="Gordon J."/>
        </authorList>
    </citation>
    <scope>NUCLEOTIDE SEQUENCE</scope>
    <source>
        <strain evidence="1">DSM 15053</strain>
    </source>
</reference>
<keyword evidence="2" id="KW-1185">Reference proteome</keyword>
<dbReference type="InterPro" id="IPR013078">
    <property type="entry name" value="His_Pase_superF_clade-1"/>
</dbReference>
<dbReference type="eggNOG" id="COG0406">
    <property type="taxonomic scope" value="Bacteria"/>
</dbReference>